<name>A0A8J3SPI0_9ACTN</name>
<evidence type="ECO:0000313" key="2">
    <source>
        <dbReference type="Proteomes" id="UP000619788"/>
    </source>
</evidence>
<proteinExistence type="predicted"/>
<sequence>MTAAWVAGTTRARGLVRRRLGPEGARRIAAAGSGEAAVAALAATPYGHDVRAGHSPAEARHAVLATLLWHLRVLAGWLPREGGGDLRLLARWFEIANVDELLTPPVDAGPEFALGALSTAWPRLRGLSAPAEIRSVLGTSAWGDPGGDLPRQIQLGMRLSWAVTVADRIDPAAPLAAGAAALLVARERHLQGRDLTGGARRRAEALLGEPALAAGSLPATAAVLPAGARWALEGLDRPEDLWLGEVRWWRRLEREGFSHLSDSRFGPAAVLGALAVLTADARRARAAVELAVRGGRGDDVA</sequence>
<organism evidence="1 2">
    <name type="scientific">Planobispora siamensis</name>
    <dbReference type="NCBI Taxonomy" id="936338"/>
    <lineage>
        <taxon>Bacteria</taxon>
        <taxon>Bacillati</taxon>
        <taxon>Actinomycetota</taxon>
        <taxon>Actinomycetes</taxon>
        <taxon>Streptosporangiales</taxon>
        <taxon>Streptosporangiaceae</taxon>
        <taxon>Planobispora</taxon>
    </lineage>
</organism>
<evidence type="ECO:0000313" key="1">
    <source>
        <dbReference type="EMBL" id="GIH96321.1"/>
    </source>
</evidence>
<protein>
    <submittedName>
        <fullName evidence="1">Uncharacterized protein</fullName>
    </submittedName>
</protein>
<dbReference type="RefSeq" id="WP_204068369.1">
    <property type="nucleotide sequence ID" value="NZ_BOOJ01000064.1"/>
</dbReference>
<keyword evidence="2" id="KW-1185">Reference proteome</keyword>
<reference evidence="1 2" key="1">
    <citation type="submission" date="2021-01" db="EMBL/GenBank/DDBJ databases">
        <title>Whole genome shotgun sequence of Planobispora siamensis NBRC 107568.</title>
        <authorList>
            <person name="Komaki H."/>
            <person name="Tamura T."/>
        </authorList>
    </citation>
    <scope>NUCLEOTIDE SEQUENCE [LARGE SCALE GENOMIC DNA]</scope>
    <source>
        <strain evidence="1 2">NBRC 107568</strain>
    </source>
</reference>
<comment type="caution">
    <text evidence="1">The sequence shown here is derived from an EMBL/GenBank/DDBJ whole genome shotgun (WGS) entry which is preliminary data.</text>
</comment>
<dbReference type="AlphaFoldDB" id="A0A8J3SPI0"/>
<gene>
    <name evidence="1" type="ORF">Psi01_69510</name>
</gene>
<accession>A0A8J3SPI0</accession>
<dbReference type="Proteomes" id="UP000619788">
    <property type="component" value="Unassembled WGS sequence"/>
</dbReference>
<dbReference type="EMBL" id="BOOJ01000064">
    <property type="protein sequence ID" value="GIH96321.1"/>
    <property type="molecule type" value="Genomic_DNA"/>
</dbReference>